<dbReference type="InterPro" id="IPR013538">
    <property type="entry name" value="ASHA1/2-like_C"/>
</dbReference>
<organism evidence="3 4">
    <name type="scientific">Inquilinus limosus MP06</name>
    <dbReference type="NCBI Taxonomy" id="1398085"/>
    <lineage>
        <taxon>Bacteria</taxon>
        <taxon>Pseudomonadati</taxon>
        <taxon>Pseudomonadota</taxon>
        <taxon>Alphaproteobacteria</taxon>
        <taxon>Rhodospirillales</taxon>
        <taxon>Rhodospirillaceae</taxon>
        <taxon>Inquilinus</taxon>
    </lineage>
</organism>
<evidence type="ECO:0000313" key="3">
    <source>
        <dbReference type="EMBL" id="KGM35832.1"/>
    </source>
</evidence>
<dbReference type="AlphaFoldDB" id="A0A0A0DFU5"/>
<dbReference type="Pfam" id="PF08327">
    <property type="entry name" value="AHSA1"/>
    <property type="match status" value="1"/>
</dbReference>
<gene>
    <name evidence="3" type="ORF">P409_02185</name>
</gene>
<evidence type="ECO:0000313" key="4">
    <source>
        <dbReference type="Proteomes" id="UP000029995"/>
    </source>
</evidence>
<proteinExistence type="inferred from homology"/>
<accession>A0A0A0DFU5</accession>
<feature type="domain" description="Activator of Hsp90 ATPase homologue 1/2-like C-terminal" evidence="2">
    <location>
        <begin position="21"/>
        <end position="159"/>
    </location>
</feature>
<dbReference type="InterPro" id="IPR023393">
    <property type="entry name" value="START-like_dom_sf"/>
</dbReference>
<dbReference type="EMBL" id="JANX01000010">
    <property type="protein sequence ID" value="KGM35832.1"/>
    <property type="molecule type" value="Genomic_DNA"/>
</dbReference>
<sequence length="161" mass="17798">MFEEDAAMIAVSPVRTSITVDAPPDRAFGIFTGELGRWWPLAYTYAGAELDTAVIEPRAGGLWFERDHAGRETAWGEVRAWEPPSRLVLSFAVGADRQPEPEARASEVEILFLPEGSGTRVELEHRDFERHGDGAGKLRDGMASPQGWALILADFARYLRG</sequence>
<evidence type="ECO:0000256" key="1">
    <source>
        <dbReference type="ARBA" id="ARBA00006817"/>
    </source>
</evidence>
<dbReference type="SUPFAM" id="SSF55961">
    <property type="entry name" value="Bet v1-like"/>
    <property type="match status" value="1"/>
</dbReference>
<dbReference type="Proteomes" id="UP000029995">
    <property type="component" value="Unassembled WGS sequence"/>
</dbReference>
<reference evidence="3 4" key="1">
    <citation type="submission" date="2014-01" db="EMBL/GenBank/DDBJ databases">
        <title>Genome sequence determination for a cystic fibrosis isolate, Inquilinus limosus.</title>
        <authorList>
            <person name="Pino M."/>
            <person name="Di Conza J."/>
            <person name="Gutkind G."/>
        </authorList>
    </citation>
    <scope>NUCLEOTIDE SEQUENCE [LARGE SCALE GENOMIC DNA]</scope>
    <source>
        <strain evidence="3 4">MP06</strain>
    </source>
</reference>
<protein>
    <recommendedName>
        <fullName evidence="2">Activator of Hsp90 ATPase homologue 1/2-like C-terminal domain-containing protein</fullName>
    </recommendedName>
</protein>
<name>A0A0A0DFU5_9PROT</name>
<comment type="caution">
    <text evidence="3">The sequence shown here is derived from an EMBL/GenBank/DDBJ whole genome shotgun (WGS) entry which is preliminary data.</text>
</comment>
<evidence type="ECO:0000259" key="2">
    <source>
        <dbReference type="Pfam" id="PF08327"/>
    </source>
</evidence>
<dbReference type="CDD" id="cd08891">
    <property type="entry name" value="SRPBCC_CalC"/>
    <property type="match status" value="1"/>
</dbReference>
<dbReference type="Gene3D" id="3.30.530.20">
    <property type="match status" value="1"/>
</dbReference>
<comment type="similarity">
    <text evidence="1">Belongs to the AHA1 family.</text>
</comment>